<sequence length="101" mass="10980">MAGASPGSPVPRDGTYLGALFESLAVLSVRTLAQRHDARVHHLRTRGGRHEVDMIVEGEDGFVGVEVKLSATVDDRDVAHLRWLRQQLPDQCADLVVLNAG</sequence>
<dbReference type="EMBL" id="WJHE01000327">
    <property type="protein sequence ID" value="MST32550.1"/>
    <property type="molecule type" value="Genomic_DNA"/>
</dbReference>
<gene>
    <name evidence="2" type="ORF">GHK86_07415</name>
</gene>
<evidence type="ECO:0000259" key="1">
    <source>
        <dbReference type="Pfam" id="PF13635"/>
    </source>
</evidence>
<evidence type="ECO:0000313" key="3">
    <source>
        <dbReference type="Proteomes" id="UP000437736"/>
    </source>
</evidence>
<dbReference type="PANTHER" id="PTHR43566:SF2">
    <property type="entry name" value="DUF4143 DOMAIN-CONTAINING PROTEIN"/>
    <property type="match status" value="1"/>
</dbReference>
<feature type="domain" description="DUF4143" evidence="1">
    <location>
        <begin position="12"/>
        <end position="70"/>
    </location>
</feature>
<keyword evidence="3" id="KW-1185">Reference proteome</keyword>
<accession>A0ABW9QRS8</accession>
<organism evidence="2 3">
    <name type="scientific">Acidiferrimicrobium australe</name>
    <dbReference type="NCBI Taxonomy" id="2664430"/>
    <lineage>
        <taxon>Bacteria</taxon>
        <taxon>Bacillati</taxon>
        <taxon>Actinomycetota</taxon>
        <taxon>Acidimicrobiia</taxon>
        <taxon>Acidimicrobiales</taxon>
        <taxon>Acidimicrobiaceae</taxon>
        <taxon>Acidiferrimicrobium</taxon>
    </lineage>
</organism>
<proteinExistence type="predicted"/>
<dbReference type="Pfam" id="PF13635">
    <property type="entry name" value="DUF4143"/>
    <property type="match status" value="1"/>
</dbReference>
<dbReference type="PANTHER" id="PTHR43566">
    <property type="entry name" value="CONSERVED PROTEIN"/>
    <property type="match status" value="1"/>
</dbReference>
<dbReference type="Proteomes" id="UP000437736">
    <property type="component" value="Unassembled WGS sequence"/>
</dbReference>
<protein>
    <submittedName>
        <fullName evidence="2">DUF4143 domain-containing protein</fullName>
    </submittedName>
</protein>
<reference evidence="2 3" key="1">
    <citation type="submission" date="2019-11" db="EMBL/GenBank/DDBJ databases">
        <title>Acidiferrimicrobium australis gen. nov., sp. nov., an acidophilic and obligately heterotrophic, member of the Actinobacteria that catalyses dissimilatory oxido- reduction of iron isolated from metal-rich acidic water in Chile.</title>
        <authorList>
            <person name="Gonzalez D."/>
            <person name="Huber K."/>
            <person name="Hedrich S."/>
            <person name="Rojas-Villalobos C."/>
            <person name="Quatrini R."/>
            <person name="Dinamarca M.A."/>
            <person name="Schwarz A."/>
            <person name="Canales C."/>
            <person name="Nancucheo I."/>
        </authorList>
    </citation>
    <scope>NUCLEOTIDE SEQUENCE [LARGE SCALE GENOMIC DNA]</scope>
    <source>
        <strain evidence="2 3">USS-CCA1</strain>
    </source>
</reference>
<feature type="non-terminal residue" evidence="2">
    <location>
        <position position="101"/>
    </location>
</feature>
<comment type="caution">
    <text evidence="2">The sequence shown here is derived from an EMBL/GenBank/DDBJ whole genome shotgun (WGS) entry which is preliminary data.</text>
</comment>
<dbReference type="InterPro" id="IPR025420">
    <property type="entry name" value="DUF4143"/>
</dbReference>
<evidence type="ECO:0000313" key="2">
    <source>
        <dbReference type="EMBL" id="MST32550.1"/>
    </source>
</evidence>
<name>A0ABW9QRS8_9ACTN</name>